<keyword evidence="3 5" id="KW-1133">Transmembrane helix</keyword>
<feature type="transmembrane region" description="Helical" evidence="5">
    <location>
        <begin position="325"/>
        <end position="346"/>
    </location>
</feature>
<evidence type="ECO:0000256" key="5">
    <source>
        <dbReference type="SAM" id="Phobius"/>
    </source>
</evidence>
<evidence type="ECO:0000313" key="9">
    <source>
        <dbReference type="WBParaSite" id="TCLT_0000094201-mRNA-1"/>
    </source>
</evidence>
<accession>A0A0N5CLF8</accession>
<dbReference type="GO" id="GO:0022857">
    <property type="term" value="F:transmembrane transporter activity"/>
    <property type="evidence" value="ECO:0007669"/>
    <property type="project" value="InterPro"/>
</dbReference>
<keyword evidence="2 5" id="KW-0812">Transmembrane</keyword>
<dbReference type="AlphaFoldDB" id="A0A0N5CLF8"/>
<feature type="domain" description="Major facilitator superfamily (MFS) profile" evidence="6">
    <location>
        <begin position="1"/>
        <end position="446"/>
    </location>
</feature>
<sequence>MPVMFSAFVTESTDECSTNGTFHTDKKLIAKCMENSLISQFSLHGNQRYLAEWTTSAFMLGNMIGASTLTRLSDRYGRRPVLVFSLLALGITGLLCALANSITMFAVCRLLQGICSPGSLLVAWVLSYESVPIGLRGFVTLIYGLMWVIGYCTVAPLAYFVVNWRWLIVSCSAPSMLLAVLYFYIVPESLHFLIANNRKEKAVNWIRNAEKYGNVVNKTNLNTMVELLESGCCDAKGCENDISKTNKNSRFLSVKELLNHKIFIIYTLILIFLWSSDTFVYYGLSLYTTHLAGNKYWNFVLSGLVELPAYIFTPPALKSIGRKRFVAFMHFLVGFSHMVLIFIPPGRLLAENNQNNKWLSISCWLIGKFGISSSFISLYVYGSEIFPTTIRNVCLGICVVIARLGGIIAPYVTILGSVNALLPIILFGSVAMIAAIFTFILPETKNRELPSSLNEAVKVNHSYLEHSKFRSQPEPNNSISLKQT</sequence>
<evidence type="ECO:0000256" key="2">
    <source>
        <dbReference type="ARBA" id="ARBA00022692"/>
    </source>
</evidence>
<keyword evidence="8" id="KW-1185">Reference proteome</keyword>
<dbReference type="EMBL" id="UYYF01000093">
    <property type="protein sequence ID" value="VDM96124.1"/>
    <property type="molecule type" value="Genomic_DNA"/>
</dbReference>
<dbReference type="InterPro" id="IPR005828">
    <property type="entry name" value="MFS_sugar_transport-like"/>
</dbReference>
<gene>
    <name evidence="7" type="ORF">TCLT_LOCUS943</name>
</gene>
<protein>
    <submittedName>
        <fullName evidence="9">MFS domain-containing protein</fullName>
    </submittedName>
</protein>
<evidence type="ECO:0000259" key="6">
    <source>
        <dbReference type="PROSITE" id="PS50850"/>
    </source>
</evidence>
<name>A0A0N5CLF8_THECL</name>
<proteinExistence type="predicted"/>
<dbReference type="PANTHER" id="PTHR24064">
    <property type="entry name" value="SOLUTE CARRIER FAMILY 22 MEMBER"/>
    <property type="match status" value="1"/>
</dbReference>
<dbReference type="InterPro" id="IPR020846">
    <property type="entry name" value="MFS_dom"/>
</dbReference>
<feature type="transmembrane region" description="Helical" evidence="5">
    <location>
        <begin position="109"/>
        <end position="126"/>
    </location>
</feature>
<evidence type="ECO:0000256" key="4">
    <source>
        <dbReference type="ARBA" id="ARBA00023136"/>
    </source>
</evidence>
<feature type="transmembrane region" description="Helical" evidence="5">
    <location>
        <begin position="138"/>
        <end position="160"/>
    </location>
</feature>
<dbReference type="GO" id="GO:0016020">
    <property type="term" value="C:membrane"/>
    <property type="evidence" value="ECO:0007669"/>
    <property type="project" value="UniProtKB-SubCell"/>
</dbReference>
<keyword evidence="4 5" id="KW-0472">Membrane</keyword>
<dbReference type="Proteomes" id="UP000276776">
    <property type="component" value="Unassembled WGS sequence"/>
</dbReference>
<dbReference type="CDD" id="cd17317">
    <property type="entry name" value="MFS_SLC22"/>
    <property type="match status" value="1"/>
</dbReference>
<dbReference type="WBParaSite" id="TCLT_0000094201-mRNA-1">
    <property type="protein sequence ID" value="TCLT_0000094201-mRNA-1"/>
    <property type="gene ID" value="TCLT_0000094201"/>
</dbReference>
<feature type="transmembrane region" description="Helical" evidence="5">
    <location>
        <begin position="166"/>
        <end position="185"/>
    </location>
</feature>
<feature type="transmembrane region" description="Helical" evidence="5">
    <location>
        <begin position="81"/>
        <end position="103"/>
    </location>
</feature>
<organism evidence="9">
    <name type="scientific">Thelazia callipaeda</name>
    <name type="common">Oriental eyeworm</name>
    <name type="synonym">Parasitic nematode</name>
    <dbReference type="NCBI Taxonomy" id="103827"/>
    <lineage>
        <taxon>Eukaryota</taxon>
        <taxon>Metazoa</taxon>
        <taxon>Ecdysozoa</taxon>
        <taxon>Nematoda</taxon>
        <taxon>Chromadorea</taxon>
        <taxon>Rhabditida</taxon>
        <taxon>Spirurina</taxon>
        <taxon>Spiruromorpha</taxon>
        <taxon>Thelazioidea</taxon>
        <taxon>Thelaziidae</taxon>
        <taxon>Thelazia</taxon>
    </lineage>
</organism>
<dbReference type="STRING" id="103827.A0A0N5CLF8"/>
<evidence type="ECO:0000256" key="1">
    <source>
        <dbReference type="ARBA" id="ARBA00004141"/>
    </source>
</evidence>
<evidence type="ECO:0000256" key="3">
    <source>
        <dbReference type="ARBA" id="ARBA00022989"/>
    </source>
</evidence>
<dbReference type="SUPFAM" id="SSF103473">
    <property type="entry name" value="MFS general substrate transporter"/>
    <property type="match status" value="1"/>
</dbReference>
<feature type="transmembrane region" description="Helical" evidence="5">
    <location>
        <begin position="393"/>
        <end position="414"/>
    </location>
</feature>
<dbReference type="OMA" id="WVLGYEN"/>
<dbReference type="Pfam" id="PF00083">
    <property type="entry name" value="Sugar_tr"/>
    <property type="match status" value="1"/>
</dbReference>
<evidence type="ECO:0000313" key="8">
    <source>
        <dbReference type="Proteomes" id="UP000276776"/>
    </source>
</evidence>
<dbReference type="InterPro" id="IPR036259">
    <property type="entry name" value="MFS_trans_sf"/>
</dbReference>
<reference evidence="9" key="1">
    <citation type="submission" date="2017-02" db="UniProtKB">
        <authorList>
            <consortium name="WormBaseParasite"/>
        </authorList>
    </citation>
    <scope>IDENTIFICATION</scope>
</reference>
<feature type="transmembrane region" description="Helical" evidence="5">
    <location>
        <begin position="296"/>
        <end position="313"/>
    </location>
</feature>
<dbReference type="OrthoDB" id="5296287at2759"/>
<dbReference type="PROSITE" id="PS50850">
    <property type="entry name" value="MFS"/>
    <property type="match status" value="1"/>
</dbReference>
<dbReference type="Gene3D" id="1.20.1250.20">
    <property type="entry name" value="MFS general substrate transporter like domains"/>
    <property type="match status" value="1"/>
</dbReference>
<comment type="subcellular location">
    <subcellularLocation>
        <location evidence="1">Membrane</location>
        <topology evidence="1">Multi-pass membrane protein</topology>
    </subcellularLocation>
</comment>
<feature type="transmembrane region" description="Helical" evidence="5">
    <location>
        <begin position="358"/>
        <end position="381"/>
    </location>
</feature>
<reference evidence="7 8" key="2">
    <citation type="submission" date="2018-11" db="EMBL/GenBank/DDBJ databases">
        <authorList>
            <consortium name="Pathogen Informatics"/>
        </authorList>
    </citation>
    <scope>NUCLEOTIDE SEQUENCE [LARGE SCALE GENOMIC DNA]</scope>
</reference>
<evidence type="ECO:0000313" key="7">
    <source>
        <dbReference type="EMBL" id="VDM96124.1"/>
    </source>
</evidence>
<feature type="transmembrane region" description="Helical" evidence="5">
    <location>
        <begin position="263"/>
        <end position="284"/>
    </location>
</feature>
<feature type="transmembrane region" description="Helical" evidence="5">
    <location>
        <begin position="420"/>
        <end position="441"/>
    </location>
</feature>